<comment type="caution">
    <text evidence="4">The sequence shown here is derived from an EMBL/GenBank/DDBJ whole genome shotgun (WGS) entry which is preliminary data.</text>
</comment>
<proteinExistence type="predicted"/>
<dbReference type="SUPFAM" id="SSF54637">
    <property type="entry name" value="Thioesterase/thiol ester dehydrase-isomerase"/>
    <property type="match status" value="1"/>
</dbReference>
<reference evidence="4 5" key="1">
    <citation type="submission" date="2023-07" db="EMBL/GenBank/DDBJ databases">
        <authorList>
            <person name="Girao M."/>
            <person name="Carvalho M.F."/>
        </authorList>
    </citation>
    <scope>NUCLEOTIDE SEQUENCE [LARGE SCALE GENOMIC DNA]</scope>
    <source>
        <strain evidence="4 5">YIM65754</strain>
    </source>
</reference>
<protein>
    <submittedName>
        <fullName evidence="4">PaaI family thioesterase</fullName>
        <ecNumber evidence="4">3.1.2.-</ecNumber>
    </submittedName>
</protein>
<dbReference type="Gene3D" id="3.10.129.10">
    <property type="entry name" value="Hotdog Thioesterase"/>
    <property type="match status" value="1"/>
</dbReference>
<evidence type="ECO:0000313" key="5">
    <source>
        <dbReference type="Proteomes" id="UP001336020"/>
    </source>
</evidence>
<feature type="region of interest" description="Disordered" evidence="1">
    <location>
        <begin position="1"/>
        <end position="21"/>
    </location>
</feature>
<dbReference type="Pfam" id="PF03061">
    <property type="entry name" value="4HBT"/>
    <property type="match status" value="1"/>
</dbReference>
<dbReference type="EMBL" id="JAUTXY010000004">
    <property type="protein sequence ID" value="MEE2057974.1"/>
    <property type="molecule type" value="Genomic_DNA"/>
</dbReference>
<dbReference type="Proteomes" id="UP001336020">
    <property type="component" value="Unassembled WGS sequence"/>
</dbReference>
<feature type="domain" description="RHA1-ro05818 N-terminal helical" evidence="3">
    <location>
        <begin position="17"/>
        <end position="71"/>
    </location>
</feature>
<dbReference type="EC" id="3.1.2.-" evidence="4"/>
<keyword evidence="4" id="KW-0378">Hydrolase</keyword>
<dbReference type="InterPro" id="IPR052061">
    <property type="entry name" value="PTE-AB_protein"/>
</dbReference>
<dbReference type="InterPro" id="IPR048654">
    <property type="entry name" value="RHA1_ro05818_N"/>
</dbReference>
<evidence type="ECO:0000313" key="4">
    <source>
        <dbReference type="EMBL" id="MEE2057974.1"/>
    </source>
</evidence>
<feature type="domain" description="Thioesterase" evidence="2">
    <location>
        <begin position="127"/>
        <end position="198"/>
    </location>
</feature>
<gene>
    <name evidence="4" type="ORF">Q7514_10615</name>
</gene>
<dbReference type="InterPro" id="IPR006683">
    <property type="entry name" value="Thioestr_dom"/>
</dbReference>
<accession>A0ABU7L9J2</accession>
<name>A0ABU7L9J2_9NOCA</name>
<sequence length="216" mass="23200">MTSSTPVDSHNEGVEISSPPTGHVIEEVVDATRRIMASVLHTGRDNPHLARIRDTLREIADTLDGHSPDLDSRLVEMWAGTGPTRHSPVTGIDNPIAPPVQLRGYGDGSISGETTLGLPYQGPPAKVHGGVSALILDHTLGVANDFAGQRGMTKELTVRYHHVAPLFEPLTVSARQVSRQGREIHTTGEISTADGQVCVSAEGLFIDRYLPRPRAD</sequence>
<dbReference type="GO" id="GO:0016787">
    <property type="term" value="F:hydrolase activity"/>
    <property type="evidence" value="ECO:0007669"/>
    <property type="project" value="UniProtKB-KW"/>
</dbReference>
<keyword evidence="5" id="KW-1185">Reference proteome</keyword>
<dbReference type="Gene3D" id="1.20.58.350">
    <property type="entry name" value="Thioesterase/thiol ester dehydrase-isomerase"/>
    <property type="match status" value="1"/>
</dbReference>
<evidence type="ECO:0000259" key="3">
    <source>
        <dbReference type="Pfam" id="PF20859"/>
    </source>
</evidence>
<dbReference type="PANTHER" id="PTHR47260:SF3">
    <property type="entry name" value="THIOESTERASE FAMILY PROTEIN (AFU_ORTHOLOGUE AFUA_7G03960)"/>
    <property type="match status" value="1"/>
</dbReference>
<evidence type="ECO:0000259" key="2">
    <source>
        <dbReference type="Pfam" id="PF03061"/>
    </source>
</evidence>
<dbReference type="Pfam" id="PF20859">
    <property type="entry name" value="RHA1_ro05818_N"/>
    <property type="match status" value="1"/>
</dbReference>
<dbReference type="CDD" id="cd03443">
    <property type="entry name" value="PaaI_thioesterase"/>
    <property type="match status" value="1"/>
</dbReference>
<evidence type="ECO:0000256" key="1">
    <source>
        <dbReference type="SAM" id="MobiDB-lite"/>
    </source>
</evidence>
<organism evidence="4 5">
    <name type="scientific">Rhodococcus artemisiae</name>
    <dbReference type="NCBI Taxonomy" id="714159"/>
    <lineage>
        <taxon>Bacteria</taxon>
        <taxon>Bacillati</taxon>
        <taxon>Actinomycetota</taxon>
        <taxon>Actinomycetes</taxon>
        <taxon>Mycobacteriales</taxon>
        <taxon>Nocardiaceae</taxon>
        <taxon>Rhodococcus</taxon>
    </lineage>
</organism>
<dbReference type="RefSeq" id="WP_330133213.1">
    <property type="nucleotide sequence ID" value="NZ_JAUTXY010000004.1"/>
</dbReference>
<dbReference type="InterPro" id="IPR029069">
    <property type="entry name" value="HotDog_dom_sf"/>
</dbReference>
<dbReference type="PANTHER" id="PTHR47260">
    <property type="entry name" value="UPF0644 PROTEIN PB2B4.06"/>
    <property type="match status" value="1"/>
</dbReference>